<dbReference type="Proteomes" id="UP000037035">
    <property type="component" value="Unassembled WGS sequence"/>
</dbReference>
<dbReference type="VEuPathDB" id="FungiDB:VP01_1202g1"/>
<proteinExistence type="predicted"/>
<organism evidence="2 3">
    <name type="scientific">Puccinia sorghi</name>
    <dbReference type="NCBI Taxonomy" id="27349"/>
    <lineage>
        <taxon>Eukaryota</taxon>
        <taxon>Fungi</taxon>
        <taxon>Dikarya</taxon>
        <taxon>Basidiomycota</taxon>
        <taxon>Pucciniomycotina</taxon>
        <taxon>Pucciniomycetes</taxon>
        <taxon>Pucciniales</taxon>
        <taxon>Pucciniaceae</taxon>
        <taxon>Puccinia</taxon>
    </lineage>
</organism>
<accession>A0A0L6VQJ0</accession>
<dbReference type="EMBL" id="LAVV01002255">
    <property type="protein sequence ID" value="KNZ62949.1"/>
    <property type="molecule type" value="Genomic_DNA"/>
</dbReference>
<protein>
    <submittedName>
        <fullName evidence="2">Uncharacterized protein</fullName>
    </submittedName>
</protein>
<reference evidence="2 3" key="1">
    <citation type="submission" date="2015-08" db="EMBL/GenBank/DDBJ databases">
        <title>Next Generation Sequencing and Analysis of the Genome of Puccinia sorghi L Schw, the Causal Agent of Maize Common Rust.</title>
        <authorList>
            <person name="Rochi L."/>
            <person name="Burguener G."/>
            <person name="Darino M."/>
            <person name="Turjanski A."/>
            <person name="Kreff E."/>
            <person name="Dieguez M.J."/>
            <person name="Sacco F."/>
        </authorList>
    </citation>
    <scope>NUCLEOTIDE SEQUENCE [LARGE SCALE GENOMIC DNA]</scope>
    <source>
        <strain evidence="2 3">RO10H11247</strain>
    </source>
</reference>
<dbReference type="AlphaFoldDB" id="A0A0L6VQJ0"/>
<evidence type="ECO:0000313" key="3">
    <source>
        <dbReference type="Proteomes" id="UP000037035"/>
    </source>
</evidence>
<sequence length="659" mass="75618">MADSFLIAILKRRSRSFGQFIIHVFLVACEIYPCSGNLALNLPVLVDTVILPFMLLSSNKYLEAYLLAVLYLGIDKFTQYVCVHRPPADSFPCSHPVFLVQSCSMVREGFQDILSSFLPYKGLESHGKKCCGLLLPGKKMYAYFVEGQEARVFILVNQLCWRFQSFSSTFRSVGYNSNQICWKMVHDWFLFMHMYSAQSRGLIRHKIFGSQGLKCKNIWLGELSIKVYAFCQVLAKTNYVKVIMILCPNYEYPSACERGKGMIDLKENTARFKQGMIHLRSTRDLRFEYFEYSNRSWHAKQKISEKNNQREKVESETKKQPTDGELRWKLKEETVGRVELKLMMISQQSEEKVFEKETVDGRESRCDSNLRCENKRMSQHEKSTAKKNLPNCLQLTCSMLQPSCHPNSTLCTVTVHQSLVESLLEKGWSKNRSFLGASACKLQAFEQVFFSFVPKMFDFQTKLKCIFQLGETRQEKEQTPGLFPWHFHASDFFAHKGSLMFGELGHNALRNSQVEKEVLLCKACCDPVLTVVLRAVSPPCHHNVQPYVMVTRCQLQAEGFPLCHLRKRKGKILDTVALEDLKTGLGEGGSRCGLSSKEEKERIGLHMIFEINPPLTHPNQGFIFYSAFSLQAAEMNQVINNEIWIELHEQKAVTLGRNS</sequence>
<comment type="caution">
    <text evidence="2">The sequence shown here is derived from an EMBL/GenBank/DDBJ whole genome shotgun (WGS) entry which is preliminary data.</text>
</comment>
<gene>
    <name evidence="2" type="ORF">VP01_1202g1</name>
</gene>
<name>A0A0L6VQJ0_9BASI</name>
<feature type="region of interest" description="Disordered" evidence="1">
    <location>
        <begin position="301"/>
        <end position="322"/>
    </location>
</feature>
<evidence type="ECO:0000313" key="2">
    <source>
        <dbReference type="EMBL" id="KNZ62949.1"/>
    </source>
</evidence>
<evidence type="ECO:0000256" key="1">
    <source>
        <dbReference type="SAM" id="MobiDB-lite"/>
    </source>
</evidence>
<keyword evidence="3" id="KW-1185">Reference proteome</keyword>
<feature type="compositionally biased region" description="Basic and acidic residues" evidence="1">
    <location>
        <begin position="302"/>
        <end position="322"/>
    </location>
</feature>